<evidence type="ECO:0000256" key="4">
    <source>
        <dbReference type="ARBA" id="ARBA00023159"/>
    </source>
</evidence>
<dbReference type="GO" id="GO:0003677">
    <property type="term" value="F:DNA binding"/>
    <property type="evidence" value="ECO:0007669"/>
    <property type="project" value="UniProtKB-KW"/>
</dbReference>
<evidence type="ECO:0000256" key="1">
    <source>
        <dbReference type="ARBA" id="ARBA00004123"/>
    </source>
</evidence>
<keyword evidence="5" id="KW-0804">Transcription</keyword>
<dbReference type="InterPro" id="IPR001471">
    <property type="entry name" value="AP2/ERF_dom"/>
</dbReference>
<comment type="subcellular location">
    <subcellularLocation>
        <location evidence="1">Nucleus</location>
    </subcellularLocation>
</comment>
<dbReference type="PANTHER" id="PTHR31985:SF273">
    <property type="entry name" value="ETHYLENE-RESPONSIVE TRANSCRIPTION FACTOR ERF017"/>
    <property type="match status" value="1"/>
</dbReference>
<dbReference type="SMART" id="SM00380">
    <property type="entry name" value="AP2"/>
    <property type="match status" value="1"/>
</dbReference>
<gene>
    <name evidence="10" type="ORF">RJ641_026637</name>
</gene>
<evidence type="ECO:0000256" key="7">
    <source>
        <dbReference type="ARBA" id="ARBA00024343"/>
    </source>
</evidence>
<evidence type="ECO:0000259" key="9">
    <source>
        <dbReference type="PROSITE" id="PS51032"/>
    </source>
</evidence>
<dbReference type="EMBL" id="JBAMMX010000004">
    <property type="protein sequence ID" value="KAK6941260.1"/>
    <property type="molecule type" value="Genomic_DNA"/>
</dbReference>
<feature type="domain" description="AP2/ERF" evidence="9">
    <location>
        <begin position="27"/>
        <end position="91"/>
    </location>
</feature>
<name>A0AAN8VWM0_9MAGN</name>
<keyword evidence="2" id="KW-0805">Transcription regulation</keyword>
<keyword evidence="3" id="KW-0238">DNA-binding</keyword>
<sequence>MVKPTPKSDNPDAGDNASDAINITNKRCKGVRMRKWGRWVAEIRRPNSRTRIWLGSYETSEQAARAYDAAAFFLCKENSREEIIVSDDNLGGGGGWDVAGEHFGFQIGKGKG</sequence>
<dbReference type="CDD" id="cd00018">
    <property type="entry name" value="AP2"/>
    <property type="match status" value="1"/>
</dbReference>
<dbReference type="InterPro" id="IPR036955">
    <property type="entry name" value="AP2/ERF_dom_sf"/>
</dbReference>
<feature type="region of interest" description="Disordered" evidence="8">
    <location>
        <begin position="1"/>
        <end position="21"/>
    </location>
</feature>
<reference evidence="10 11" key="1">
    <citation type="submission" date="2023-12" db="EMBL/GenBank/DDBJ databases">
        <title>A high-quality genome assembly for Dillenia turbinata (Dilleniales).</title>
        <authorList>
            <person name="Chanderbali A."/>
        </authorList>
    </citation>
    <scope>NUCLEOTIDE SEQUENCE [LARGE SCALE GENOMIC DNA]</scope>
    <source>
        <strain evidence="10">LSX21</strain>
        <tissue evidence="10">Leaf</tissue>
    </source>
</reference>
<dbReference type="PRINTS" id="PR00367">
    <property type="entry name" value="ETHRSPELEMNT"/>
</dbReference>
<evidence type="ECO:0000313" key="11">
    <source>
        <dbReference type="Proteomes" id="UP001370490"/>
    </source>
</evidence>
<accession>A0AAN8VWM0</accession>
<evidence type="ECO:0000313" key="10">
    <source>
        <dbReference type="EMBL" id="KAK6941260.1"/>
    </source>
</evidence>
<dbReference type="Proteomes" id="UP001370490">
    <property type="component" value="Unassembled WGS sequence"/>
</dbReference>
<evidence type="ECO:0000256" key="8">
    <source>
        <dbReference type="SAM" id="MobiDB-lite"/>
    </source>
</evidence>
<dbReference type="Gene3D" id="3.30.730.10">
    <property type="entry name" value="AP2/ERF domain"/>
    <property type="match status" value="1"/>
</dbReference>
<evidence type="ECO:0000256" key="5">
    <source>
        <dbReference type="ARBA" id="ARBA00023163"/>
    </source>
</evidence>
<organism evidence="10 11">
    <name type="scientific">Dillenia turbinata</name>
    <dbReference type="NCBI Taxonomy" id="194707"/>
    <lineage>
        <taxon>Eukaryota</taxon>
        <taxon>Viridiplantae</taxon>
        <taxon>Streptophyta</taxon>
        <taxon>Embryophyta</taxon>
        <taxon>Tracheophyta</taxon>
        <taxon>Spermatophyta</taxon>
        <taxon>Magnoliopsida</taxon>
        <taxon>eudicotyledons</taxon>
        <taxon>Gunneridae</taxon>
        <taxon>Pentapetalae</taxon>
        <taxon>Dilleniales</taxon>
        <taxon>Dilleniaceae</taxon>
        <taxon>Dillenia</taxon>
    </lineage>
</organism>
<proteinExistence type="inferred from homology"/>
<evidence type="ECO:0000256" key="2">
    <source>
        <dbReference type="ARBA" id="ARBA00023015"/>
    </source>
</evidence>
<evidence type="ECO:0000256" key="6">
    <source>
        <dbReference type="ARBA" id="ARBA00023242"/>
    </source>
</evidence>
<dbReference type="AlphaFoldDB" id="A0AAN8VWM0"/>
<dbReference type="InterPro" id="IPR016177">
    <property type="entry name" value="DNA-bd_dom_sf"/>
</dbReference>
<dbReference type="InterPro" id="IPR051032">
    <property type="entry name" value="AP2/ERF_TF_ERF_subfamily"/>
</dbReference>
<dbReference type="SUPFAM" id="SSF54171">
    <property type="entry name" value="DNA-binding domain"/>
    <property type="match status" value="1"/>
</dbReference>
<dbReference type="PROSITE" id="PS51032">
    <property type="entry name" value="AP2_ERF"/>
    <property type="match status" value="1"/>
</dbReference>
<dbReference type="Pfam" id="PF00847">
    <property type="entry name" value="AP2"/>
    <property type="match status" value="1"/>
</dbReference>
<dbReference type="GO" id="GO:0003700">
    <property type="term" value="F:DNA-binding transcription factor activity"/>
    <property type="evidence" value="ECO:0007669"/>
    <property type="project" value="InterPro"/>
</dbReference>
<keyword evidence="11" id="KW-1185">Reference proteome</keyword>
<keyword evidence="4" id="KW-0010">Activator</keyword>
<protein>
    <submittedName>
        <fullName evidence="10">AP2/ERF domain</fullName>
    </submittedName>
</protein>
<dbReference type="PANTHER" id="PTHR31985">
    <property type="entry name" value="ETHYLENE-RESPONSIVE TRANSCRIPTION FACTOR ERF042-RELATED"/>
    <property type="match status" value="1"/>
</dbReference>
<comment type="caution">
    <text evidence="10">The sequence shown here is derived from an EMBL/GenBank/DDBJ whole genome shotgun (WGS) entry which is preliminary data.</text>
</comment>
<comment type="similarity">
    <text evidence="7">Belongs to the AP2/ERF transcription factor family. ERF subfamily.</text>
</comment>
<evidence type="ECO:0000256" key="3">
    <source>
        <dbReference type="ARBA" id="ARBA00023125"/>
    </source>
</evidence>
<dbReference type="GO" id="GO:0005634">
    <property type="term" value="C:nucleus"/>
    <property type="evidence" value="ECO:0007669"/>
    <property type="project" value="UniProtKB-SubCell"/>
</dbReference>
<keyword evidence="6" id="KW-0539">Nucleus</keyword>